<dbReference type="SMART" id="SM00791">
    <property type="entry name" value="Agglutinin"/>
    <property type="match status" value="1"/>
</dbReference>
<evidence type="ECO:0000313" key="3">
    <source>
        <dbReference type="RefSeq" id="XP_021858578.2"/>
    </source>
</evidence>
<dbReference type="InterPro" id="IPR036242">
    <property type="entry name" value="Agglutinin_dom_sf"/>
</dbReference>
<sequence>MASSLPVAAVISENRTPQNHLTYSKREGGGNLYFESFDITSPKVKFFIERSSNNNNRMVMVHLRCFHNNRYLVRESETSHWINADANEVEEDTSRWSCTLFAVENLTPGDPNLPLWTTTRLRFRHVQSGAFLYGYLHQGSGTSRIRRLGIYVQGESGASSNPTLWIRMTDWELLTILPEVVAFKGSNGRYLATVRRQNIPNWDQNTHHLQFSSNDIGDEAVRFELDSNNFRHDGLIRIRSLLRDFRPTHGFWRSNGQNREIVVSTSLAGTDFRGVKVDDADMAFDGGLCYSRRFPNNVLHLGTETTITREAIVRVEEPVLSRQVYNVNYRLEDARIYDQTPIVLASFPVTNNSQTELVRTIGFNYEDKTETTWNAFLSFHLGVRIRIRAGKPLIFGASIQINATFDAEYEWGETKTETITLTDSATIRVPPMSSVVARLVATRGRCDIPFSYTVRDVLTTGQTRISQVDGGVFNGVNNYNIDLTVDPA</sequence>
<dbReference type="PANTHER" id="PTHR39244">
    <property type="entry name" value="NATTERIN-4"/>
    <property type="match status" value="1"/>
</dbReference>
<feature type="domain" description="Agglutinin" evidence="1">
    <location>
        <begin position="175"/>
        <end position="317"/>
    </location>
</feature>
<gene>
    <name evidence="3" type="primary">LOC110797770</name>
</gene>
<dbReference type="RefSeq" id="XP_021858578.2">
    <property type="nucleotide sequence ID" value="XM_022002886.2"/>
</dbReference>
<dbReference type="AlphaFoldDB" id="A0A9R0K5L1"/>
<protein>
    <recommendedName>
        <fullName evidence="1">Agglutinin domain-containing protein</fullName>
    </recommendedName>
</protein>
<dbReference type="GeneID" id="110797770"/>
<organism evidence="2 3">
    <name type="scientific">Spinacia oleracea</name>
    <name type="common">Spinach</name>
    <dbReference type="NCBI Taxonomy" id="3562"/>
    <lineage>
        <taxon>Eukaryota</taxon>
        <taxon>Viridiplantae</taxon>
        <taxon>Streptophyta</taxon>
        <taxon>Embryophyta</taxon>
        <taxon>Tracheophyta</taxon>
        <taxon>Spermatophyta</taxon>
        <taxon>Magnoliopsida</taxon>
        <taxon>eudicotyledons</taxon>
        <taxon>Gunneridae</taxon>
        <taxon>Pentapetalae</taxon>
        <taxon>Caryophyllales</taxon>
        <taxon>Chenopodiaceae</taxon>
        <taxon>Chenopodioideae</taxon>
        <taxon>Anserineae</taxon>
        <taxon>Spinacia</taxon>
    </lineage>
</organism>
<dbReference type="KEGG" id="soe:110797770"/>
<dbReference type="InterPro" id="IPR008998">
    <property type="entry name" value="Agglutinin"/>
</dbReference>
<dbReference type="SUPFAM" id="SSF56973">
    <property type="entry name" value="Aerolisin/ETX pore-forming domain"/>
    <property type="match status" value="1"/>
</dbReference>
<reference evidence="3" key="2">
    <citation type="submission" date="2025-08" db="UniProtKB">
        <authorList>
            <consortium name="RefSeq"/>
        </authorList>
    </citation>
    <scope>IDENTIFICATION</scope>
    <source>
        <tissue evidence="3">Leaf</tissue>
    </source>
</reference>
<dbReference type="Gene3D" id="2.170.15.10">
    <property type="entry name" value="Proaerolysin, chain A, domain 3"/>
    <property type="match status" value="1"/>
</dbReference>
<proteinExistence type="predicted"/>
<evidence type="ECO:0000259" key="1">
    <source>
        <dbReference type="SMART" id="SM00791"/>
    </source>
</evidence>
<reference evidence="2" key="1">
    <citation type="journal article" date="2021" name="Nat. Commun.">
        <title>Genomic analyses provide insights into spinach domestication and the genetic basis of agronomic traits.</title>
        <authorList>
            <person name="Cai X."/>
            <person name="Sun X."/>
            <person name="Xu C."/>
            <person name="Sun H."/>
            <person name="Wang X."/>
            <person name="Ge C."/>
            <person name="Zhang Z."/>
            <person name="Wang Q."/>
            <person name="Fei Z."/>
            <person name="Jiao C."/>
            <person name="Wang Q."/>
        </authorList>
    </citation>
    <scope>NUCLEOTIDE SEQUENCE [LARGE SCALE GENOMIC DNA]</scope>
    <source>
        <strain evidence="2">cv. Varoflay</strain>
    </source>
</reference>
<dbReference type="CDD" id="cd20216">
    <property type="entry name" value="PFM_HFR-2-like"/>
    <property type="match status" value="1"/>
</dbReference>
<keyword evidence="2" id="KW-1185">Reference proteome</keyword>
<dbReference type="SUPFAM" id="SSF50382">
    <property type="entry name" value="Agglutinin"/>
    <property type="match status" value="2"/>
</dbReference>
<accession>A0A9R0K5L1</accession>
<dbReference type="Gene3D" id="2.80.10.50">
    <property type="match status" value="2"/>
</dbReference>
<dbReference type="PANTHER" id="PTHR39244:SF5">
    <property type="entry name" value="NATTERIN-3-LIKE"/>
    <property type="match status" value="1"/>
</dbReference>
<dbReference type="Pfam" id="PF07468">
    <property type="entry name" value="Agglutinin"/>
    <property type="match status" value="1"/>
</dbReference>
<dbReference type="InterPro" id="IPR053237">
    <property type="entry name" value="Natterin_C"/>
</dbReference>
<dbReference type="Proteomes" id="UP000813463">
    <property type="component" value="Chromosome 6"/>
</dbReference>
<evidence type="ECO:0000313" key="2">
    <source>
        <dbReference type="Proteomes" id="UP000813463"/>
    </source>
</evidence>
<name>A0A9R0K5L1_SPIOL</name>